<keyword evidence="2 6" id="KW-0812">Transmembrane</keyword>
<dbReference type="AlphaFoldDB" id="A0A9W9G4W5"/>
<dbReference type="GO" id="GO:0022857">
    <property type="term" value="F:transmembrane transporter activity"/>
    <property type="evidence" value="ECO:0007669"/>
    <property type="project" value="InterPro"/>
</dbReference>
<sequence>MEKLTPNEREMSPLSLPHDVRESSPERDMDPRNPQNWSSTRKTLLFIALMSSSLLADGAMVWGGTLITPQALEWGISINKSATSMNYGILLQGFGGIFAVPLIEAYGRLPIWLWPQIITTFIVLGATLSNNYDTFTVFRSLQGLFGTVPQVIGLPIIRDMYRAEEWPRMINIWYSPNPSPIDPLIPSSSHANANVSVNNRGTTFLVGPFLGPAVAGYIGAATTWRISFGVLTALYGVSTLLVILFGRETYYNAEKTANSSSASSRLASYFGIGNTTLPKMKTISYWSRMLVAYIFRFPLFLTGITILVIFTWPIGITTTIDTFLHSPPYLFNTIGASSMRFAGVIGALCGWLVGHLFNNQISTHNANSRPEARLHGIWFPTFSMVTGLLTYGLTMHFQKHWIGIAFGWAMVNVGMVGTIVAITAYALEKYPYHATTVSAILNMWRTCGGFAVGYFQPAWIERCGLGLVFGLQAVVVVFCVVLTIVPVFIRERRATTARAGAGGV</sequence>
<gene>
    <name evidence="7" type="ORF">N7532_000101</name>
</gene>
<feature type="transmembrane region" description="Helical" evidence="6">
    <location>
        <begin position="465"/>
        <end position="489"/>
    </location>
</feature>
<dbReference type="InterPro" id="IPR036259">
    <property type="entry name" value="MFS_trans_sf"/>
</dbReference>
<feature type="compositionally biased region" description="Basic and acidic residues" evidence="5">
    <location>
        <begin position="18"/>
        <end position="31"/>
    </location>
</feature>
<feature type="region of interest" description="Disordered" evidence="5">
    <location>
        <begin position="1"/>
        <end position="36"/>
    </location>
</feature>
<organism evidence="7 8">
    <name type="scientific">Penicillium argentinense</name>
    <dbReference type="NCBI Taxonomy" id="1131581"/>
    <lineage>
        <taxon>Eukaryota</taxon>
        <taxon>Fungi</taxon>
        <taxon>Dikarya</taxon>
        <taxon>Ascomycota</taxon>
        <taxon>Pezizomycotina</taxon>
        <taxon>Eurotiomycetes</taxon>
        <taxon>Eurotiomycetidae</taxon>
        <taxon>Eurotiales</taxon>
        <taxon>Aspergillaceae</taxon>
        <taxon>Penicillium</taxon>
    </lineage>
</organism>
<dbReference type="OrthoDB" id="2533084at2759"/>
<feature type="transmembrane region" description="Helical" evidence="6">
    <location>
        <begin position="44"/>
        <end position="67"/>
    </location>
</feature>
<feature type="transmembrane region" description="Helical" evidence="6">
    <location>
        <begin position="439"/>
        <end position="459"/>
    </location>
</feature>
<dbReference type="Proteomes" id="UP001149074">
    <property type="component" value="Unassembled WGS sequence"/>
</dbReference>
<feature type="transmembrane region" description="Helical" evidence="6">
    <location>
        <begin position="226"/>
        <end position="245"/>
    </location>
</feature>
<feature type="transmembrane region" description="Helical" evidence="6">
    <location>
        <begin position="111"/>
        <end position="129"/>
    </location>
</feature>
<evidence type="ECO:0000256" key="5">
    <source>
        <dbReference type="SAM" id="MobiDB-lite"/>
    </source>
</evidence>
<evidence type="ECO:0000256" key="4">
    <source>
        <dbReference type="ARBA" id="ARBA00023136"/>
    </source>
</evidence>
<evidence type="ECO:0000256" key="3">
    <source>
        <dbReference type="ARBA" id="ARBA00022989"/>
    </source>
</evidence>
<name>A0A9W9G4W5_9EURO</name>
<comment type="caution">
    <text evidence="7">The sequence shown here is derived from an EMBL/GenBank/DDBJ whole genome shotgun (WGS) entry which is preliminary data.</text>
</comment>
<proteinExistence type="predicted"/>
<feature type="transmembrane region" description="Helical" evidence="6">
    <location>
        <begin position="87"/>
        <end position="104"/>
    </location>
</feature>
<evidence type="ECO:0000256" key="1">
    <source>
        <dbReference type="ARBA" id="ARBA00004141"/>
    </source>
</evidence>
<dbReference type="Gene3D" id="1.20.1250.20">
    <property type="entry name" value="MFS general substrate transporter like domains"/>
    <property type="match status" value="1"/>
</dbReference>
<feature type="transmembrane region" description="Helical" evidence="6">
    <location>
        <begin position="334"/>
        <end position="357"/>
    </location>
</feature>
<dbReference type="SUPFAM" id="SSF103473">
    <property type="entry name" value="MFS general substrate transporter"/>
    <property type="match status" value="1"/>
</dbReference>
<dbReference type="InterPro" id="IPR011701">
    <property type="entry name" value="MFS"/>
</dbReference>
<dbReference type="PANTHER" id="PTHR23502">
    <property type="entry name" value="MAJOR FACILITATOR SUPERFAMILY"/>
    <property type="match status" value="1"/>
</dbReference>
<feature type="compositionally biased region" description="Basic and acidic residues" evidence="5">
    <location>
        <begin position="1"/>
        <end position="11"/>
    </location>
</feature>
<dbReference type="GO" id="GO:0005886">
    <property type="term" value="C:plasma membrane"/>
    <property type="evidence" value="ECO:0007669"/>
    <property type="project" value="TreeGrafter"/>
</dbReference>
<dbReference type="EMBL" id="JAPQKI010000001">
    <property type="protein sequence ID" value="KAJ5112056.1"/>
    <property type="molecule type" value="Genomic_DNA"/>
</dbReference>
<dbReference type="RefSeq" id="XP_056479829.1">
    <property type="nucleotide sequence ID" value="XM_056612605.1"/>
</dbReference>
<feature type="transmembrane region" description="Helical" evidence="6">
    <location>
        <begin position="401"/>
        <end position="427"/>
    </location>
</feature>
<comment type="subcellular location">
    <subcellularLocation>
        <location evidence="1">Membrane</location>
        <topology evidence="1">Multi-pass membrane protein</topology>
    </subcellularLocation>
</comment>
<dbReference type="Pfam" id="PF07690">
    <property type="entry name" value="MFS_1"/>
    <property type="match status" value="2"/>
</dbReference>
<keyword evidence="8" id="KW-1185">Reference proteome</keyword>
<feature type="transmembrane region" description="Helical" evidence="6">
    <location>
        <begin position="377"/>
        <end position="395"/>
    </location>
</feature>
<protein>
    <recommendedName>
        <fullName evidence="9">Major facilitator superfamily (MFS) profile domain-containing protein</fullName>
    </recommendedName>
</protein>
<evidence type="ECO:0000256" key="6">
    <source>
        <dbReference type="SAM" id="Phobius"/>
    </source>
</evidence>
<accession>A0A9W9G4W5</accession>
<evidence type="ECO:0000256" key="2">
    <source>
        <dbReference type="ARBA" id="ARBA00022692"/>
    </source>
</evidence>
<reference evidence="7" key="2">
    <citation type="journal article" date="2023" name="IMA Fungus">
        <title>Comparative genomic study of the Penicillium genus elucidates a diverse pangenome and 15 lateral gene transfer events.</title>
        <authorList>
            <person name="Petersen C."/>
            <person name="Sorensen T."/>
            <person name="Nielsen M.R."/>
            <person name="Sondergaard T.E."/>
            <person name="Sorensen J.L."/>
            <person name="Fitzpatrick D.A."/>
            <person name="Frisvad J.C."/>
            <person name="Nielsen K.L."/>
        </authorList>
    </citation>
    <scope>NUCLEOTIDE SEQUENCE</scope>
    <source>
        <strain evidence="7">IBT 30761</strain>
    </source>
</reference>
<feature type="transmembrane region" description="Helical" evidence="6">
    <location>
        <begin position="290"/>
        <end position="314"/>
    </location>
</feature>
<keyword evidence="3 6" id="KW-1133">Transmembrane helix</keyword>
<keyword evidence="4 6" id="KW-0472">Membrane</keyword>
<evidence type="ECO:0000313" key="7">
    <source>
        <dbReference type="EMBL" id="KAJ5112056.1"/>
    </source>
</evidence>
<dbReference type="PANTHER" id="PTHR23502:SF159">
    <property type="entry name" value="TRANSPORTER, PUTATIVE (AFU_ORTHOLOGUE AFUA_4G14230)-RELATED"/>
    <property type="match status" value="1"/>
</dbReference>
<reference evidence="7" key="1">
    <citation type="submission" date="2022-11" db="EMBL/GenBank/DDBJ databases">
        <authorList>
            <person name="Petersen C."/>
        </authorList>
    </citation>
    <scope>NUCLEOTIDE SEQUENCE</scope>
    <source>
        <strain evidence="7">IBT 30761</strain>
    </source>
</reference>
<evidence type="ECO:0000313" key="8">
    <source>
        <dbReference type="Proteomes" id="UP001149074"/>
    </source>
</evidence>
<dbReference type="GeneID" id="81351584"/>
<evidence type="ECO:0008006" key="9">
    <source>
        <dbReference type="Google" id="ProtNLM"/>
    </source>
</evidence>